<sequence>MDTVDVLIVGAGPTGLTLACDLARQGVAVRIVDRSPRPGGGGRGFSLKPRSLAALDDLGAAREIATAGFVERRTRFHQGTRRLFELDTPPAPVTVEQPYPNVVALPQWRTEAILRDRLAELGGKVEFGMRVTGLAVGEAESGSRVSGPAGIEVRSGTRAAGPGWSEVSFAGGERIRARFVVGADGGRSTIRRELGVAFTGRTDPDTRAMISDVRLDGLDPAGGVNMWLSPQRGVAVTRPVPGTGVWQVVVSLGPDLPDDEETLQRLLTERTGLAGLRVTEVLWHSVWRYNLRIAERFRAGPVFLAGDAAHVHSPFGGHGMNTGIQDAYNLGWKLGLVVRGLAPEGLLDTYESERMPVARQILADSDQRMGSMMTWRFARPLLGPLLKAGFRRRQRSTRQDHPVYPAGPLIGDGGGAPMPDGSLPTGARLSDLFRGSHFTVLGPEPVTGFDPELVHVHRMAGDYRVVRPDGYLALTAPTVEPVRAYFDRLTAG</sequence>
<name>A0ABM7LK92_9ACTN</name>
<dbReference type="Gene3D" id="3.50.50.60">
    <property type="entry name" value="FAD/NAD(P)-binding domain"/>
    <property type="match status" value="1"/>
</dbReference>
<evidence type="ECO:0000256" key="4">
    <source>
        <dbReference type="SAM" id="MobiDB-lite"/>
    </source>
</evidence>
<evidence type="ECO:0000313" key="7">
    <source>
        <dbReference type="Proteomes" id="UP000676967"/>
    </source>
</evidence>
<dbReference type="RefSeq" id="WP_212846906.1">
    <property type="nucleotide sequence ID" value="NZ_AP023356.1"/>
</dbReference>
<evidence type="ECO:0000256" key="3">
    <source>
        <dbReference type="ARBA" id="ARBA00022827"/>
    </source>
</evidence>
<comment type="cofactor">
    <cofactor evidence="1">
        <name>FAD</name>
        <dbReference type="ChEBI" id="CHEBI:57692"/>
    </cofactor>
</comment>
<dbReference type="SUPFAM" id="SSF51905">
    <property type="entry name" value="FAD/NAD(P)-binding domain"/>
    <property type="match status" value="1"/>
</dbReference>
<dbReference type="InterPro" id="IPR050641">
    <property type="entry name" value="RIFMO-like"/>
</dbReference>
<reference evidence="6 7" key="1">
    <citation type="submission" date="2020-08" db="EMBL/GenBank/DDBJ databases">
        <title>Whole genome shotgun sequence of Actinoplanes ianthinogenes NBRC 13996.</title>
        <authorList>
            <person name="Komaki H."/>
            <person name="Tamura T."/>
        </authorList>
    </citation>
    <scope>NUCLEOTIDE SEQUENCE [LARGE SCALE GENOMIC DNA]</scope>
    <source>
        <strain evidence="6 7">NBRC 13996</strain>
    </source>
</reference>
<proteinExistence type="predicted"/>
<accession>A0ABM7LK92</accession>
<dbReference type="Gene3D" id="3.30.70.2450">
    <property type="match status" value="1"/>
</dbReference>
<keyword evidence="2" id="KW-0285">Flavoprotein</keyword>
<dbReference type="InterPro" id="IPR036188">
    <property type="entry name" value="FAD/NAD-bd_sf"/>
</dbReference>
<dbReference type="Pfam" id="PF01494">
    <property type="entry name" value="FAD_binding_3"/>
    <property type="match status" value="1"/>
</dbReference>
<evidence type="ECO:0000313" key="6">
    <source>
        <dbReference type="EMBL" id="BCJ39655.1"/>
    </source>
</evidence>
<feature type="domain" description="FAD-binding" evidence="5">
    <location>
        <begin position="4"/>
        <end position="363"/>
    </location>
</feature>
<feature type="region of interest" description="Disordered" evidence="4">
    <location>
        <begin position="394"/>
        <end position="418"/>
    </location>
</feature>
<gene>
    <name evidence="6" type="primary">mhpA_1</name>
    <name evidence="6" type="ORF">Aiant_03120</name>
</gene>
<dbReference type="Proteomes" id="UP000676967">
    <property type="component" value="Chromosome"/>
</dbReference>
<dbReference type="PRINTS" id="PR00420">
    <property type="entry name" value="RNGMNOXGNASE"/>
</dbReference>
<evidence type="ECO:0000256" key="1">
    <source>
        <dbReference type="ARBA" id="ARBA00001974"/>
    </source>
</evidence>
<evidence type="ECO:0000259" key="5">
    <source>
        <dbReference type="Pfam" id="PF01494"/>
    </source>
</evidence>
<evidence type="ECO:0000256" key="2">
    <source>
        <dbReference type="ARBA" id="ARBA00022630"/>
    </source>
</evidence>
<keyword evidence="3" id="KW-0274">FAD</keyword>
<dbReference type="InterPro" id="IPR002938">
    <property type="entry name" value="FAD-bd"/>
</dbReference>
<organism evidence="6 7">
    <name type="scientific">Actinoplanes ianthinogenes</name>
    <dbReference type="NCBI Taxonomy" id="122358"/>
    <lineage>
        <taxon>Bacteria</taxon>
        <taxon>Bacillati</taxon>
        <taxon>Actinomycetota</taxon>
        <taxon>Actinomycetes</taxon>
        <taxon>Micromonosporales</taxon>
        <taxon>Micromonosporaceae</taxon>
        <taxon>Actinoplanes</taxon>
    </lineage>
</organism>
<dbReference type="PANTHER" id="PTHR43004">
    <property type="entry name" value="TRK SYSTEM POTASSIUM UPTAKE PROTEIN"/>
    <property type="match status" value="1"/>
</dbReference>
<dbReference type="PANTHER" id="PTHR43004:SF19">
    <property type="entry name" value="BINDING MONOOXYGENASE, PUTATIVE (JCVI)-RELATED"/>
    <property type="match status" value="1"/>
</dbReference>
<dbReference type="EMBL" id="AP023356">
    <property type="protein sequence ID" value="BCJ39655.1"/>
    <property type="molecule type" value="Genomic_DNA"/>
</dbReference>
<keyword evidence="7" id="KW-1185">Reference proteome</keyword>
<protein>
    <submittedName>
        <fullName evidence="6">3-(3-hydroxyphenyl)propionate hydroxylase</fullName>
    </submittedName>
</protein>